<keyword evidence="3" id="KW-0274">FAD</keyword>
<dbReference type="GO" id="GO:0071949">
    <property type="term" value="F:FAD binding"/>
    <property type="evidence" value="ECO:0007669"/>
    <property type="project" value="InterPro"/>
</dbReference>
<dbReference type="PANTHER" id="PTHR11748">
    <property type="entry name" value="D-LACTATE DEHYDROGENASE"/>
    <property type="match status" value="1"/>
</dbReference>
<evidence type="ECO:0000256" key="2">
    <source>
        <dbReference type="ARBA" id="ARBA00022630"/>
    </source>
</evidence>
<gene>
    <name evidence="6" type="ORF">PITCH_A1580039</name>
</gene>
<dbReference type="Pfam" id="PF01565">
    <property type="entry name" value="FAD_binding_4"/>
    <property type="match status" value="1"/>
</dbReference>
<name>A0A445MTM5_9BACT</name>
<dbReference type="InterPro" id="IPR016164">
    <property type="entry name" value="FAD-linked_Oxase-like_C"/>
</dbReference>
<dbReference type="Gene3D" id="3.30.43.10">
    <property type="entry name" value="Uridine Diphospho-n-acetylenolpyruvylglucosamine Reductase, domain 2"/>
    <property type="match status" value="1"/>
</dbReference>
<dbReference type="PROSITE" id="PS51387">
    <property type="entry name" value="FAD_PCMH"/>
    <property type="match status" value="1"/>
</dbReference>
<dbReference type="InterPro" id="IPR004113">
    <property type="entry name" value="FAD-bd_oxidored_4_C"/>
</dbReference>
<dbReference type="InterPro" id="IPR016171">
    <property type="entry name" value="Vanillyl_alc_oxidase_C-sub2"/>
</dbReference>
<evidence type="ECO:0000259" key="5">
    <source>
        <dbReference type="PROSITE" id="PS51387"/>
    </source>
</evidence>
<dbReference type="Gene3D" id="3.30.465.10">
    <property type="match status" value="1"/>
</dbReference>
<reference evidence="6" key="1">
    <citation type="submission" date="2018-01" db="EMBL/GenBank/DDBJ databases">
        <authorList>
            <person name="Regsiter A."/>
            <person name="William W."/>
        </authorList>
    </citation>
    <scope>NUCLEOTIDE SEQUENCE</scope>
    <source>
        <strain evidence="6">TRIP AH-1</strain>
    </source>
</reference>
<keyword evidence="2" id="KW-0285">Flavoprotein</keyword>
<sequence>MDLKNELQKIVGAGNVLDSPEILEEYSTDNGIYPPGMPTVVVKAGKSEDVAKVINLANKNSTPVIPVSSGVHFQGCTIPYQGGIVLDLSNLNKILEIDPPNRRVRIEPGVTWGQITDELAKENIRVISPLLPHADRSVITDYLEREAPVVPKYEFAEPLMTYEIVWPNGEVFRTGSASVPGYPDSPAKGTNPAGPGLDFYRLPQGAQGTMGVINWANLKLEYLPKINKIFFMPFEDINAAIEPIYKIPRVHIGQEFFLLNHVDLALILAKQWPDDYDRLSDILPSWTLILTISGPPRRPEERIEYEKEALFDLKKQYFQDMPILEALPGVPGGGRELIHMLRKPWPKEEVYWKNRLSGACQSLFFIARPEDAPSFYEKVVDEAPKYGYPLEDLGVYLQPIEQSRVCHLEFNMFYDPDDPIEREKIRIMNRELAQDLLDMGAIFTRPYGDLADMVYEKATSYTTALKRVKKMFDPNNIMNPGRLCF</sequence>
<dbReference type="GO" id="GO:0016491">
    <property type="term" value="F:oxidoreductase activity"/>
    <property type="evidence" value="ECO:0007669"/>
    <property type="project" value="UniProtKB-KW"/>
</dbReference>
<dbReference type="SUPFAM" id="SSF55103">
    <property type="entry name" value="FAD-linked oxidases, C-terminal domain"/>
    <property type="match status" value="1"/>
</dbReference>
<accession>A0A445MTM5</accession>
<evidence type="ECO:0000256" key="4">
    <source>
        <dbReference type="ARBA" id="ARBA00023002"/>
    </source>
</evidence>
<evidence type="ECO:0000313" key="6">
    <source>
        <dbReference type="EMBL" id="SPD72884.1"/>
    </source>
</evidence>
<organism evidence="6">
    <name type="scientific">uncultured Desulfobacterium sp</name>
    <dbReference type="NCBI Taxonomy" id="201089"/>
    <lineage>
        <taxon>Bacteria</taxon>
        <taxon>Pseudomonadati</taxon>
        <taxon>Thermodesulfobacteriota</taxon>
        <taxon>Desulfobacteria</taxon>
        <taxon>Desulfobacterales</taxon>
        <taxon>Desulfobacteriaceae</taxon>
        <taxon>Desulfobacterium</taxon>
        <taxon>environmental samples</taxon>
    </lineage>
</organism>
<feature type="domain" description="FAD-binding PCMH-type" evidence="5">
    <location>
        <begin position="33"/>
        <end position="223"/>
    </location>
</feature>
<protein>
    <submittedName>
        <fullName evidence="6">FAD binding domain protein</fullName>
    </submittedName>
</protein>
<evidence type="ECO:0000256" key="3">
    <source>
        <dbReference type="ARBA" id="ARBA00022827"/>
    </source>
</evidence>
<dbReference type="Gene3D" id="1.10.45.10">
    <property type="entry name" value="Vanillyl-alcohol Oxidase, Chain A, domain 4"/>
    <property type="match status" value="1"/>
</dbReference>
<dbReference type="InterPro" id="IPR036318">
    <property type="entry name" value="FAD-bd_PCMH-like_sf"/>
</dbReference>
<dbReference type="SUPFAM" id="SSF56176">
    <property type="entry name" value="FAD-binding/transporter-associated domain-like"/>
    <property type="match status" value="1"/>
</dbReference>
<comment type="cofactor">
    <cofactor evidence="1">
        <name>FAD</name>
        <dbReference type="ChEBI" id="CHEBI:57692"/>
    </cofactor>
</comment>
<dbReference type="Pfam" id="PF02913">
    <property type="entry name" value="FAD-oxidase_C"/>
    <property type="match status" value="1"/>
</dbReference>
<dbReference type="InterPro" id="IPR016166">
    <property type="entry name" value="FAD-bd_PCMH"/>
</dbReference>
<proteinExistence type="predicted"/>
<dbReference type="InterPro" id="IPR016169">
    <property type="entry name" value="FAD-bd_PCMH_sub2"/>
</dbReference>
<keyword evidence="4" id="KW-0560">Oxidoreductase</keyword>
<dbReference type="InterPro" id="IPR016167">
    <property type="entry name" value="FAD-bd_PCMH_sub1"/>
</dbReference>
<dbReference type="InterPro" id="IPR006094">
    <property type="entry name" value="Oxid_FAD_bind_N"/>
</dbReference>
<dbReference type="AlphaFoldDB" id="A0A445MTM5"/>
<evidence type="ECO:0000256" key="1">
    <source>
        <dbReference type="ARBA" id="ARBA00001974"/>
    </source>
</evidence>
<dbReference type="EMBL" id="OJIN01000066">
    <property type="protein sequence ID" value="SPD72884.1"/>
    <property type="molecule type" value="Genomic_DNA"/>
</dbReference>